<dbReference type="EC" id="2.7.11.1" evidence="3"/>
<evidence type="ECO:0000256" key="14">
    <source>
        <dbReference type="ARBA" id="ARBA00064158"/>
    </source>
</evidence>
<dbReference type="SUPFAM" id="SSF56112">
    <property type="entry name" value="Protein kinase-like (PK-like)"/>
    <property type="match status" value="1"/>
</dbReference>
<feature type="compositionally biased region" description="Polar residues" evidence="16">
    <location>
        <begin position="1158"/>
        <end position="1179"/>
    </location>
</feature>
<feature type="compositionally biased region" description="Polar residues" evidence="16">
    <location>
        <begin position="887"/>
        <end position="905"/>
    </location>
</feature>
<evidence type="ECO:0000256" key="13">
    <source>
        <dbReference type="ARBA" id="ARBA00057072"/>
    </source>
</evidence>
<dbReference type="Gene3D" id="1.10.510.10">
    <property type="entry name" value="Transferase(Phosphotransferase) domain 1"/>
    <property type="match status" value="1"/>
</dbReference>
<dbReference type="PROSITE" id="PS50011">
    <property type="entry name" value="PROTEIN_KINASE_DOM"/>
    <property type="match status" value="1"/>
</dbReference>
<dbReference type="GO" id="GO:0005524">
    <property type="term" value="F:ATP binding"/>
    <property type="evidence" value="ECO:0007669"/>
    <property type="project" value="UniProtKB-UniRule"/>
</dbReference>
<feature type="compositionally biased region" description="Basic residues" evidence="16">
    <location>
        <begin position="194"/>
        <end position="203"/>
    </location>
</feature>
<feature type="compositionally biased region" description="Acidic residues" evidence="16">
    <location>
        <begin position="1253"/>
        <end position="1270"/>
    </location>
</feature>
<feature type="domain" description="Protein kinase" evidence="17">
    <location>
        <begin position="238"/>
        <end position="516"/>
    </location>
</feature>
<feature type="region of interest" description="Disordered" evidence="16">
    <location>
        <begin position="1158"/>
        <end position="1218"/>
    </location>
</feature>
<dbReference type="FunFam" id="1.10.510.10:FF:000333">
    <property type="entry name" value="Non-specific serine/threonine protein kinase"/>
    <property type="match status" value="1"/>
</dbReference>
<reference evidence="19 20" key="1">
    <citation type="journal article" date="2009" name="Nature">
        <title>Evolution of pathogenicity and sexual reproduction in eight Candida genomes.</title>
        <authorList>
            <person name="Butler G."/>
            <person name="Rasmussen M.D."/>
            <person name="Lin M.F."/>
            <person name="Santos M.A."/>
            <person name="Sakthikumar S."/>
            <person name="Munro C.A."/>
            <person name="Rheinbay E."/>
            <person name="Grabherr M."/>
            <person name="Forche A."/>
            <person name="Reedy J.L."/>
            <person name="Agrafioti I."/>
            <person name="Arnaud M.B."/>
            <person name="Bates S."/>
            <person name="Brown A.J."/>
            <person name="Brunke S."/>
            <person name="Costanzo M.C."/>
            <person name="Fitzpatrick D.A."/>
            <person name="de Groot P.W."/>
            <person name="Harris D."/>
            <person name="Hoyer L.L."/>
            <person name="Hube B."/>
            <person name="Klis F.M."/>
            <person name="Kodira C."/>
            <person name="Lennard N."/>
            <person name="Logue M.E."/>
            <person name="Martin R."/>
            <person name="Neiman A.M."/>
            <person name="Nikolaou E."/>
            <person name="Quail M.A."/>
            <person name="Quinn J."/>
            <person name="Santos M.C."/>
            <person name="Schmitzberger F.F."/>
            <person name="Sherlock G."/>
            <person name="Shah P."/>
            <person name="Silverstein K.A."/>
            <person name="Skrzypek M.S."/>
            <person name="Soll D."/>
            <person name="Staggs R."/>
            <person name="Stansfield I."/>
            <person name="Stumpf M.P."/>
            <person name="Sudbery P.E."/>
            <person name="Srikantha T."/>
            <person name="Zeng Q."/>
            <person name="Berman J."/>
            <person name="Berriman M."/>
            <person name="Heitman J."/>
            <person name="Gow N.A."/>
            <person name="Lorenz M.C."/>
            <person name="Birren B.W."/>
            <person name="Kellis M."/>
            <person name="Cuomo C.A."/>
        </authorList>
    </citation>
    <scope>NUCLEOTIDE SEQUENCE [LARGE SCALE GENOMIC DNA]</scope>
    <source>
        <strain evidence="20">ATCC MYA-3404 / T1</strain>
    </source>
</reference>
<evidence type="ECO:0000259" key="18">
    <source>
        <dbReference type="PROSITE" id="PS50032"/>
    </source>
</evidence>
<dbReference type="GO" id="GO:0000226">
    <property type="term" value="P:microtubule cytoskeleton organization"/>
    <property type="evidence" value="ECO:0007669"/>
    <property type="project" value="TreeGrafter"/>
</dbReference>
<dbReference type="KEGG" id="ctp:CTRG_01054"/>
<keyword evidence="7" id="KW-0808">Transferase</keyword>
<keyword evidence="6" id="KW-0597">Phosphoprotein</keyword>
<proteinExistence type="inferred from homology"/>
<dbReference type="HOGENOM" id="CLU_002664_2_1_1"/>
<feature type="compositionally biased region" description="Low complexity" evidence="16">
    <location>
        <begin position="204"/>
        <end position="229"/>
    </location>
</feature>
<dbReference type="STRING" id="294747.C5M4R4"/>
<evidence type="ECO:0000256" key="5">
    <source>
        <dbReference type="ARBA" id="ARBA00022527"/>
    </source>
</evidence>
<dbReference type="OrthoDB" id="1928777at2759"/>
<comment type="similarity">
    <text evidence="2">Belongs to the protein kinase superfamily. CAMK Ser/Thr protein kinase family. NIM1 subfamily.</text>
</comment>
<evidence type="ECO:0000256" key="12">
    <source>
        <dbReference type="ARBA" id="ARBA00048679"/>
    </source>
</evidence>
<evidence type="ECO:0000256" key="10">
    <source>
        <dbReference type="ARBA" id="ARBA00022840"/>
    </source>
</evidence>
<dbReference type="InterPro" id="IPR008271">
    <property type="entry name" value="Ser/Thr_kinase_AS"/>
</dbReference>
<dbReference type="Pfam" id="PF00069">
    <property type="entry name" value="Pkinase"/>
    <property type="match status" value="1"/>
</dbReference>
<feature type="region of interest" description="Disordered" evidence="16">
    <location>
        <begin position="1250"/>
        <end position="1270"/>
    </location>
</feature>
<dbReference type="GO" id="GO:0004674">
    <property type="term" value="F:protein serine/threonine kinase activity"/>
    <property type="evidence" value="ECO:0007669"/>
    <property type="project" value="UniProtKB-KW"/>
</dbReference>
<dbReference type="PANTHER" id="PTHR24346:SF82">
    <property type="entry name" value="KP78A-RELATED"/>
    <property type="match status" value="1"/>
</dbReference>
<organism evidence="19 20">
    <name type="scientific">Candida tropicalis (strain ATCC MYA-3404 / T1)</name>
    <name type="common">Yeast</name>
    <dbReference type="NCBI Taxonomy" id="294747"/>
    <lineage>
        <taxon>Eukaryota</taxon>
        <taxon>Fungi</taxon>
        <taxon>Dikarya</taxon>
        <taxon>Ascomycota</taxon>
        <taxon>Saccharomycotina</taxon>
        <taxon>Pichiomycetes</taxon>
        <taxon>Debaryomycetaceae</taxon>
        <taxon>Candida/Lodderomyces clade</taxon>
        <taxon>Candida</taxon>
    </lineage>
</organism>
<feature type="compositionally biased region" description="Pro residues" evidence="16">
    <location>
        <begin position="15"/>
        <end position="25"/>
    </location>
</feature>
<dbReference type="InterPro" id="IPR028375">
    <property type="entry name" value="KA1/Ssp2_C"/>
</dbReference>
<keyword evidence="5" id="KW-0723">Serine/threonine-protein kinase</keyword>
<dbReference type="InterPro" id="IPR011009">
    <property type="entry name" value="Kinase-like_dom_sf"/>
</dbReference>
<evidence type="ECO:0000256" key="16">
    <source>
        <dbReference type="SAM" id="MobiDB-lite"/>
    </source>
</evidence>
<evidence type="ECO:0000313" key="20">
    <source>
        <dbReference type="Proteomes" id="UP000002037"/>
    </source>
</evidence>
<evidence type="ECO:0000259" key="17">
    <source>
        <dbReference type="PROSITE" id="PS50011"/>
    </source>
</evidence>
<evidence type="ECO:0000256" key="8">
    <source>
        <dbReference type="ARBA" id="ARBA00022741"/>
    </source>
</evidence>
<dbReference type="Gene3D" id="3.30.310.80">
    <property type="entry name" value="Kinase associated domain 1, KA1"/>
    <property type="match status" value="1"/>
</dbReference>
<evidence type="ECO:0000256" key="2">
    <source>
        <dbReference type="ARBA" id="ARBA00010791"/>
    </source>
</evidence>
<dbReference type="Proteomes" id="UP000002037">
    <property type="component" value="Unassembled WGS sequence"/>
</dbReference>
<name>C5M4R4_CANTT</name>
<dbReference type="PROSITE" id="PS50032">
    <property type="entry name" value="KA1"/>
    <property type="match status" value="1"/>
</dbReference>
<keyword evidence="10 15" id="KW-0067">ATP-binding</keyword>
<dbReference type="CDD" id="cd14077">
    <property type="entry name" value="STKc_Kin1_2"/>
    <property type="match status" value="1"/>
</dbReference>
<evidence type="ECO:0000256" key="1">
    <source>
        <dbReference type="ARBA" id="ARBA00004496"/>
    </source>
</evidence>
<evidence type="ECO:0000313" key="19">
    <source>
        <dbReference type="EMBL" id="EER36314.1"/>
    </source>
</evidence>
<evidence type="ECO:0000256" key="11">
    <source>
        <dbReference type="ARBA" id="ARBA00047899"/>
    </source>
</evidence>
<dbReference type="GO" id="GO:0035556">
    <property type="term" value="P:intracellular signal transduction"/>
    <property type="evidence" value="ECO:0007669"/>
    <property type="project" value="TreeGrafter"/>
</dbReference>
<dbReference type="InterPro" id="IPR000719">
    <property type="entry name" value="Prot_kinase_dom"/>
</dbReference>
<keyword evidence="8 15" id="KW-0547">Nucleotide-binding</keyword>
<feature type="compositionally biased region" description="Polar residues" evidence="16">
    <location>
        <begin position="757"/>
        <end position="774"/>
    </location>
</feature>
<evidence type="ECO:0000256" key="4">
    <source>
        <dbReference type="ARBA" id="ARBA00022490"/>
    </source>
</evidence>
<dbReference type="InterPro" id="IPR001772">
    <property type="entry name" value="KA1_dom"/>
</dbReference>
<comment type="subcellular location">
    <subcellularLocation>
        <location evidence="1">Cytoplasm</location>
    </subcellularLocation>
</comment>
<sequence length="1362" mass="150265">MDNQDLNLQYQSRKVPPPNMVPPSQPTSQHQQQLTPHAPSGRPATPRMLRSISGTLKSKTELNNSSRERTQDYNNGANNTNSPHYVTNNTMDTHKRQPSFPQQTSTPVTQDQRNIKVQAPTAVPADQQQQKGKLLPPASIPSPSSQMHPAPTPTGVSQTTNLSSRQKQSAPSPASNQSASHNHTTSSSNSNSHAQHHHHHHHQQQQQQEQQHQQQQSQQSGHGSSQQQQFHRKSIGDWDFVKTIGAGSMGKVKLAQHNTTHEICAVKIIPRAAKLYQRAHANDPPPQTTQEAAQRHKEFEKEVARDKRTIREGALGRLLYHPFICRLYEMVPMTNHYYMLFEYIEGGQMLDYIVAHGSLKERHARKFARGIASALDYCHRNNVVHRDLKIENIMINEKGDIKIIDFGLSNLYSPRNLLKTYCGSLYFAAPELLSAKPYIGPEVDVWSFGVVLYVLVCGKVPFDDQSVSILHEKIKKGNVEYPSFLSRECVSLLSKMLVVDPTKRASLYEVCSHPWMNKGYDHRVNNYLPKREPLRFPLDPEIIKVIANYELGTVQGVTDELTAILNSVEYQMSCENWYKAAEQGRDYYSSSNVHILPDPTGGFHPLVSIYYLVDEMRKRKKAKEEAIRAQQRAQVPTIALPVPRQQQQQQQQQQPQQTQSPQQEMVQQLAKQEPVRPPSQPQTIASNDDHHEVTEATQVAVLAQISPANTQQNTPTPRIVETFPTLDPAKQQASGQGDASASIPTPPPASIPVPEQAHTSSGPSSFNQTQTAVNDTDRLSIPDQQSPRSNTPMETLDPAKANTAGATTNTGAAGGTVGGAAGFNSLLRRLSSKKYKGTTSPKKAESPSASAVPVDVDRLSPQVSIKADPMIRRGVSMKVTAKEKQTGIRSSANTPATTTVNSSAAARNDSIKRKTQHGRSASTSLKYQAFVPVEQLPPLPTIDTNTNTIIPDNNKQQQPAAQQPQSTFLSPTGERKMHPTARAKSVGGHIRKDSYGRTAAVAQGRPLPNSMANQNSDEVVSKDTDGFFDDVQLDDVDYQEVPHLTEAQIMDQYNHAKPNSMPSIEHCKTLFLKGFFSVQTTSSKPLPVIRYNIINVLSKLGVKFQEVKGGFVCVHTPSVQAESNTSANSTVLDEEHKLYGDAFKSKSSQELYDEQLTVSEGTKTPSRQPSLQLQTQFPMSPTAAKSHRSTNSIGSTGAGSTSAGGAGSTTPGAPRRKFSIGNAFNTYRKKNGSQVLMPPNTPATAKVLHGLYDDDDDNEDEEGVEAEGDDYEYDDSADSLNGYVGGSDMLISSRIEQRAKHQRTVSTSSQHNKMASKSPLKFEIHIVKVPLVGLYGVQFKKLLGNTWNYKTLASQILNEMNL</sequence>
<feature type="domain" description="KA1" evidence="18">
    <location>
        <begin position="1313"/>
        <end position="1362"/>
    </location>
</feature>
<feature type="compositionally biased region" description="Low complexity" evidence="16">
    <location>
        <begin position="941"/>
        <end position="965"/>
    </location>
</feature>
<feature type="region of interest" description="Disordered" evidence="16">
    <location>
        <begin position="938"/>
        <end position="989"/>
    </location>
</feature>
<dbReference type="InterPro" id="IPR017441">
    <property type="entry name" value="Protein_kinase_ATP_BS"/>
</dbReference>
<feature type="compositionally biased region" description="Polar residues" evidence="16">
    <location>
        <begin position="1"/>
        <end position="12"/>
    </location>
</feature>
<dbReference type="RefSeq" id="XP_002546272.1">
    <property type="nucleotide sequence ID" value="XM_002546226.1"/>
</dbReference>
<dbReference type="EMBL" id="GG692395">
    <property type="protein sequence ID" value="EER36314.1"/>
    <property type="molecule type" value="Genomic_DNA"/>
</dbReference>
<dbReference type="eggNOG" id="KOG0583">
    <property type="taxonomic scope" value="Eukaryota"/>
</dbReference>
<feature type="region of interest" description="Disordered" evidence="16">
    <location>
        <begin position="879"/>
        <end position="923"/>
    </location>
</feature>
<evidence type="ECO:0000256" key="6">
    <source>
        <dbReference type="ARBA" id="ARBA00022553"/>
    </source>
</evidence>
<evidence type="ECO:0000256" key="9">
    <source>
        <dbReference type="ARBA" id="ARBA00022777"/>
    </source>
</evidence>
<dbReference type="PROSITE" id="PS00107">
    <property type="entry name" value="PROTEIN_KINASE_ATP"/>
    <property type="match status" value="1"/>
</dbReference>
<comment type="function">
    <text evidence="13">Serine/threonine protein kinase involved in the regulation of exocytosis. Induces phosphorylation of SEC9 and its release from the plasma membrane to the cytosol.</text>
</comment>
<evidence type="ECO:0000256" key="7">
    <source>
        <dbReference type="ARBA" id="ARBA00022679"/>
    </source>
</evidence>
<evidence type="ECO:0000256" key="3">
    <source>
        <dbReference type="ARBA" id="ARBA00012513"/>
    </source>
</evidence>
<dbReference type="SMART" id="SM00220">
    <property type="entry name" value="S_TKc"/>
    <property type="match status" value="1"/>
</dbReference>
<dbReference type="VEuPathDB" id="FungiDB:CTRG_01054"/>
<dbReference type="PANTHER" id="PTHR24346">
    <property type="entry name" value="MAP/MICROTUBULE AFFINITY-REGULATING KINASE"/>
    <property type="match status" value="1"/>
</dbReference>
<comment type="catalytic activity">
    <reaction evidence="12">
        <text>L-seryl-[protein] + ATP = O-phospho-L-seryl-[protein] + ADP + H(+)</text>
        <dbReference type="Rhea" id="RHEA:17989"/>
        <dbReference type="Rhea" id="RHEA-COMP:9863"/>
        <dbReference type="Rhea" id="RHEA-COMP:11604"/>
        <dbReference type="ChEBI" id="CHEBI:15378"/>
        <dbReference type="ChEBI" id="CHEBI:29999"/>
        <dbReference type="ChEBI" id="CHEBI:30616"/>
        <dbReference type="ChEBI" id="CHEBI:83421"/>
        <dbReference type="ChEBI" id="CHEBI:456216"/>
        <dbReference type="EC" id="2.7.11.1"/>
    </reaction>
</comment>
<dbReference type="GO" id="GO:0071944">
    <property type="term" value="C:cell periphery"/>
    <property type="evidence" value="ECO:0007669"/>
    <property type="project" value="UniProtKB-ARBA"/>
</dbReference>
<feature type="compositionally biased region" description="Polar residues" evidence="16">
    <location>
        <begin position="99"/>
        <end position="112"/>
    </location>
</feature>
<dbReference type="Pfam" id="PF02149">
    <property type="entry name" value="KA1"/>
    <property type="match status" value="1"/>
</dbReference>
<feature type="compositionally biased region" description="Low complexity" evidence="16">
    <location>
        <begin position="645"/>
        <end position="668"/>
    </location>
</feature>
<feature type="compositionally biased region" description="Polar residues" evidence="16">
    <location>
        <begin position="154"/>
        <end position="167"/>
    </location>
</feature>
<keyword evidence="20" id="KW-1185">Reference proteome</keyword>
<keyword evidence="4" id="KW-0963">Cytoplasm</keyword>
<evidence type="ECO:0000256" key="15">
    <source>
        <dbReference type="PROSITE-ProRule" id="PRU10141"/>
    </source>
</evidence>
<feature type="compositionally biased region" description="Low complexity" evidence="16">
    <location>
        <begin position="26"/>
        <end position="37"/>
    </location>
</feature>
<dbReference type="PROSITE" id="PS00108">
    <property type="entry name" value="PROTEIN_KINASE_ST"/>
    <property type="match status" value="1"/>
</dbReference>
<dbReference type="GO" id="GO:0005737">
    <property type="term" value="C:cytoplasm"/>
    <property type="evidence" value="ECO:0007669"/>
    <property type="project" value="UniProtKB-SubCell"/>
</dbReference>
<feature type="compositionally biased region" description="Low complexity" evidence="16">
    <location>
        <begin position="168"/>
        <end position="193"/>
    </location>
</feature>
<dbReference type="SUPFAM" id="SSF103243">
    <property type="entry name" value="KA1-like"/>
    <property type="match status" value="1"/>
</dbReference>
<feature type="compositionally biased region" description="Polar residues" evidence="16">
    <location>
        <begin position="782"/>
        <end position="793"/>
    </location>
</feature>
<dbReference type="GO" id="GO:0106310">
    <property type="term" value="F:protein serine kinase activity"/>
    <property type="evidence" value="ECO:0007669"/>
    <property type="project" value="RHEA"/>
</dbReference>
<feature type="region of interest" description="Disordered" evidence="16">
    <location>
        <begin position="834"/>
        <end position="853"/>
    </location>
</feature>
<comment type="catalytic activity">
    <reaction evidence="11">
        <text>L-threonyl-[protein] + ATP = O-phospho-L-threonyl-[protein] + ADP + H(+)</text>
        <dbReference type="Rhea" id="RHEA:46608"/>
        <dbReference type="Rhea" id="RHEA-COMP:11060"/>
        <dbReference type="Rhea" id="RHEA-COMP:11605"/>
        <dbReference type="ChEBI" id="CHEBI:15378"/>
        <dbReference type="ChEBI" id="CHEBI:30013"/>
        <dbReference type="ChEBI" id="CHEBI:30616"/>
        <dbReference type="ChEBI" id="CHEBI:61977"/>
        <dbReference type="ChEBI" id="CHEBI:456216"/>
        <dbReference type="EC" id="2.7.11.1"/>
    </reaction>
</comment>
<dbReference type="FunFam" id="3.30.310.80:FF:000028">
    <property type="entry name" value="Non-specific serine/threonine protein kinase"/>
    <property type="match status" value="1"/>
</dbReference>
<feature type="binding site" evidence="15">
    <location>
        <position position="274"/>
    </location>
    <ligand>
        <name>ATP</name>
        <dbReference type="ChEBI" id="CHEBI:30616"/>
    </ligand>
</feature>
<feature type="compositionally biased region" description="Low complexity" evidence="16">
    <location>
        <begin position="801"/>
        <end position="810"/>
    </location>
</feature>
<dbReference type="GO" id="GO:1903896">
    <property type="term" value="P:positive regulation of IRE1-mediated unfolded protein response"/>
    <property type="evidence" value="ECO:0007669"/>
    <property type="project" value="UniProtKB-ARBA"/>
</dbReference>
<feature type="region of interest" description="Disordered" evidence="16">
    <location>
        <begin position="624"/>
        <end position="689"/>
    </location>
</feature>
<dbReference type="GO" id="GO:0045921">
    <property type="term" value="P:positive regulation of exocytosis"/>
    <property type="evidence" value="ECO:0007669"/>
    <property type="project" value="UniProtKB-ARBA"/>
</dbReference>
<protein>
    <recommendedName>
        <fullName evidence="3">non-specific serine/threonine protein kinase</fullName>
        <ecNumber evidence="3">2.7.11.1</ecNumber>
    </recommendedName>
</protein>
<comment type="subunit">
    <text evidence="14">Interacts with SEC9 and SRO7.</text>
</comment>
<dbReference type="GeneID" id="8298250"/>
<feature type="region of interest" description="Disordered" evidence="16">
    <location>
        <begin position="727"/>
        <end position="810"/>
    </location>
</feature>
<keyword evidence="9" id="KW-0418">Kinase</keyword>
<feature type="region of interest" description="Disordered" evidence="16">
    <location>
        <begin position="1"/>
        <end position="232"/>
    </location>
</feature>
<feature type="compositionally biased region" description="Polar residues" evidence="16">
    <location>
        <begin position="52"/>
        <end position="65"/>
    </location>
</feature>
<accession>C5M4R4</accession>
<feature type="compositionally biased region" description="Polar residues" evidence="16">
    <location>
        <begin position="72"/>
        <end position="91"/>
    </location>
</feature>
<gene>
    <name evidence="19" type="ORF">CTRG_01054</name>
</gene>
<dbReference type="GO" id="GO:0030447">
    <property type="term" value="P:filamentous growth"/>
    <property type="evidence" value="ECO:0007669"/>
    <property type="project" value="UniProtKB-ARBA"/>
</dbReference>